<gene>
    <name evidence="2" type="ORF">P0O24_05930</name>
</gene>
<dbReference type="Proteomes" id="UP001215956">
    <property type="component" value="Unassembled WGS sequence"/>
</dbReference>
<dbReference type="InterPro" id="IPR011613">
    <property type="entry name" value="GH15-like"/>
</dbReference>
<evidence type="ECO:0000259" key="1">
    <source>
        <dbReference type="Pfam" id="PF00723"/>
    </source>
</evidence>
<name>A0ABT5XEH3_9EURY</name>
<reference evidence="2 3" key="1">
    <citation type="submission" date="2023-03" db="EMBL/GenBank/DDBJ databases">
        <title>Whole genome sequencing of Methanotrichaceae archaeon M04Ac.</title>
        <authorList>
            <person name="Khomyakova M.A."/>
            <person name="Merkel A.Y."/>
            <person name="Slobodkin A.I."/>
        </authorList>
    </citation>
    <scope>NUCLEOTIDE SEQUENCE [LARGE SCALE GENOMIC DNA]</scope>
    <source>
        <strain evidence="2 3">M04Ac</strain>
    </source>
</reference>
<accession>A0ABT5XEH3</accession>
<dbReference type="Gene3D" id="1.50.10.10">
    <property type="match status" value="1"/>
</dbReference>
<dbReference type="Pfam" id="PF00723">
    <property type="entry name" value="Glyco_hydro_15"/>
    <property type="match status" value="1"/>
</dbReference>
<dbReference type="PANTHER" id="PTHR31616">
    <property type="entry name" value="TREHALASE"/>
    <property type="match status" value="1"/>
</dbReference>
<sequence length="662" mass="75426">MTRHIVLGNQSLLVNIDKWLQVRDIYFPHVGQENHLLGHAQKVGVYVDGRLSWINDQGWERRLGYKDEVLVTENRATNVDLMVELSLEETVLSEADIFLRKITIRNLEDRDREFRIFFYNDFHLYGDGIGDTAVYQMDHNVVIHYKRARYFLIGALKSGDGGRIKSDLDDYTIGLSEGEGFEGTFRDAEDGVLSKNTVTQGTVDSTVGLTLKIPAMGNEAVYYYMTAGKNFNEVYRLSNMILEDGPESLLEDAEARQRAWVERAIIDTTGLDEDIIRLYRRSLLMIKTQTDSCGAIIAANDSDNSAYNKDTYSYMWARDGALVSMAMIRAGFPDLAKPFFRFCKDVLWWMGCLLHKYNPDGTLGSSWHPWVDDGSPSLPIQEDETALVIYALWEYFRSTRDLEFVRELYEPLVKKAAEFMNDYRYPNGLPMESYDLWEERRGVFTFTISAVYAGLNAAESLAQLFGDSTVCELCKDGYGEIKELMVRELYDPDRGAIVRGLKYEGTDIRKKRLDPVVDSSVYALFEFGVLSADDPLVVKTMSEVEDTLWVEGKGGLARYQDDLYRRQLPDSVGNPWPICTLWLAKWYIAKAEGEEDLARASELIRWAADCSLETGVMPEQVHPLTGESVSVAPLTWSHAEFVDAVGRFIEKRIKLEAVPYRS</sequence>
<feature type="domain" description="GH15-like" evidence="1">
    <location>
        <begin position="380"/>
        <end position="644"/>
    </location>
</feature>
<comment type="caution">
    <text evidence="2">The sequence shown here is derived from an EMBL/GenBank/DDBJ whole genome shotgun (WGS) entry which is preliminary data.</text>
</comment>
<dbReference type="InterPro" id="IPR008928">
    <property type="entry name" value="6-hairpin_glycosidase_sf"/>
</dbReference>
<evidence type="ECO:0000313" key="2">
    <source>
        <dbReference type="EMBL" id="MDF0593120.1"/>
    </source>
</evidence>
<keyword evidence="2" id="KW-0378">Hydrolase</keyword>
<keyword evidence="3" id="KW-1185">Reference proteome</keyword>
<dbReference type="InterPro" id="IPR012341">
    <property type="entry name" value="6hp_glycosidase-like_sf"/>
</dbReference>
<dbReference type="EMBL" id="JARFPL010000014">
    <property type="protein sequence ID" value="MDF0593120.1"/>
    <property type="molecule type" value="Genomic_DNA"/>
</dbReference>
<proteinExistence type="predicted"/>
<dbReference type="GO" id="GO:0016787">
    <property type="term" value="F:hydrolase activity"/>
    <property type="evidence" value="ECO:0007669"/>
    <property type="project" value="UniProtKB-KW"/>
</dbReference>
<organism evidence="2 3">
    <name type="scientific">Candidatus Methanocrinis alkalitolerans</name>
    <dbReference type="NCBI Taxonomy" id="3033395"/>
    <lineage>
        <taxon>Archaea</taxon>
        <taxon>Methanobacteriati</taxon>
        <taxon>Methanobacteriota</taxon>
        <taxon>Stenosarchaea group</taxon>
        <taxon>Methanomicrobia</taxon>
        <taxon>Methanotrichales</taxon>
        <taxon>Methanotrichaceae</taxon>
        <taxon>Methanocrinis</taxon>
    </lineage>
</organism>
<dbReference type="RefSeq" id="WP_316968826.1">
    <property type="nucleotide sequence ID" value="NZ_JARFPL010000014.1"/>
</dbReference>
<dbReference type="SUPFAM" id="SSF48208">
    <property type="entry name" value="Six-hairpin glycosidases"/>
    <property type="match status" value="1"/>
</dbReference>
<dbReference type="PANTHER" id="PTHR31616:SF13">
    <property type="entry name" value="GLUCAN 1,4-ALPHA-GLUCOSIDASE"/>
    <property type="match status" value="1"/>
</dbReference>
<evidence type="ECO:0000313" key="3">
    <source>
        <dbReference type="Proteomes" id="UP001215956"/>
    </source>
</evidence>
<protein>
    <submittedName>
        <fullName evidence="2">Glycoside hydrolase family 15 protein</fullName>
    </submittedName>
</protein>